<feature type="region of interest" description="Disordered" evidence="1">
    <location>
        <begin position="232"/>
        <end position="255"/>
    </location>
</feature>
<feature type="signal peptide" evidence="2">
    <location>
        <begin position="1"/>
        <end position="25"/>
    </location>
</feature>
<evidence type="ECO:0000256" key="2">
    <source>
        <dbReference type="SAM" id="SignalP"/>
    </source>
</evidence>
<reference evidence="3 4" key="1">
    <citation type="journal article" date="2010" name="Stand. Genomic Sci.">
        <title>Complete genome sequence of Haliangium ochraceum type strain (SMP-2).</title>
        <authorList>
            <consortium name="US DOE Joint Genome Institute (JGI-PGF)"/>
            <person name="Ivanova N."/>
            <person name="Daum C."/>
            <person name="Lang E."/>
            <person name="Abt B."/>
            <person name="Kopitz M."/>
            <person name="Saunders E."/>
            <person name="Lapidus A."/>
            <person name="Lucas S."/>
            <person name="Glavina Del Rio T."/>
            <person name="Nolan M."/>
            <person name="Tice H."/>
            <person name="Copeland A."/>
            <person name="Cheng J.F."/>
            <person name="Chen F."/>
            <person name="Bruce D."/>
            <person name="Goodwin L."/>
            <person name="Pitluck S."/>
            <person name="Mavromatis K."/>
            <person name="Pati A."/>
            <person name="Mikhailova N."/>
            <person name="Chen A."/>
            <person name="Palaniappan K."/>
            <person name="Land M."/>
            <person name="Hauser L."/>
            <person name="Chang Y.J."/>
            <person name="Jeffries C.D."/>
            <person name="Detter J.C."/>
            <person name="Brettin T."/>
            <person name="Rohde M."/>
            <person name="Goker M."/>
            <person name="Bristow J."/>
            <person name="Markowitz V."/>
            <person name="Eisen J.A."/>
            <person name="Hugenholtz P."/>
            <person name="Kyrpides N.C."/>
            <person name="Klenk H.P."/>
        </authorList>
    </citation>
    <scope>NUCLEOTIDE SEQUENCE [LARGE SCALE GENOMIC DNA]</scope>
    <source>
        <strain evidence="4">DSM 14365 / CIP 107738 / JCM 11303 / AJ 13395 / SMP-2</strain>
    </source>
</reference>
<dbReference type="Proteomes" id="UP000001880">
    <property type="component" value="Chromosome"/>
</dbReference>
<accession>D0LYW0</accession>
<keyword evidence="2" id="KW-0732">Signal</keyword>
<keyword evidence="4" id="KW-1185">Reference proteome</keyword>
<protein>
    <recommendedName>
        <fullName evidence="5">YHYH domain-containing protein</fullName>
    </recommendedName>
</protein>
<evidence type="ECO:0000256" key="1">
    <source>
        <dbReference type="SAM" id="MobiDB-lite"/>
    </source>
</evidence>
<organism evidence="3 4">
    <name type="scientific">Haliangium ochraceum (strain DSM 14365 / JCM 11303 / SMP-2)</name>
    <dbReference type="NCBI Taxonomy" id="502025"/>
    <lineage>
        <taxon>Bacteria</taxon>
        <taxon>Pseudomonadati</taxon>
        <taxon>Myxococcota</taxon>
        <taxon>Polyangia</taxon>
        <taxon>Haliangiales</taxon>
        <taxon>Kofleriaceae</taxon>
        <taxon>Haliangium</taxon>
    </lineage>
</organism>
<dbReference type="KEGG" id="hoh:Hoch_1883"/>
<gene>
    <name evidence="3" type="ordered locus">Hoch_1883</name>
</gene>
<proteinExistence type="predicted"/>
<name>D0LYW0_HALO1</name>
<evidence type="ECO:0000313" key="3">
    <source>
        <dbReference type="EMBL" id="ACY14430.1"/>
    </source>
</evidence>
<dbReference type="RefSeq" id="WP_012827038.1">
    <property type="nucleotide sequence ID" value="NC_013440.1"/>
</dbReference>
<dbReference type="STRING" id="502025.Hoch_1883"/>
<sequence length="255" mass="28581">MKRSRITSAALALVGLALLAAPASAEQIKFAGAHPIPDAQEGDFCYIEVPHVHVYTPANPEVLYRSHNGQHHFVGDPVAFGYDGEKHSYYGHHPVQVDPSVHIDVRADPVTEYCYLNGPHFHGYAPPVNVNFELKGGAYWYIGKYPRPYHKRKKRYARINVIYEPIVYVRPEVVVEAPAGYLGPVVDVHVDHVDHVPPGHAHGRGRAGAAVGIDVHIPVPTIEVGIGVGVDRHHHHGKHKKHRKWKKHKKHRHRH</sequence>
<dbReference type="AlphaFoldDB" id="D0LYW0"/>
<evidence type="ECO:0008006" key="5">
    <source>
        <dbReference type="Google" id="ProtNLM"/>
    </source>
</evidence>
<dbReference type="EMBL" id="CP001804">
    <property type="protein sequence ID" value="ACY14430.1"/>
    <property type="molecule type" value="Genomic_DNA"/>
</dbReference>
<dbReference type="OrthoDB" id="5515340at2"/>
<dbReference type="HOGENOM" id="CLU_1150349_0_0_7"/>
<feature type="chain" id="PRO_5003011689" description="YHYH domain-containing protein" evidence="2">
    <location>
        <begin position="26"/>
        <end position="255"/>
    </location>
</feature>
<evidence type="ECO:0000313" key="4">
    <source>
        <dbReference type="Proteomes" id="UP000001880"/>
    </source>
</evidence>
<dbReference type="eggNOG" id="ENOG5031F34">
    <property type="taxonomic scope" value="Bacteria"/>
</dbReference>